<evidence type="ECO:0000256" key="1">
    <source>
        <dbReference type="SAM" id="SignalP"/>
    </source>
</evidence>
<feature type="chain" id="PRO_5034873749" evidence="1">
    <location>
        <begin position="19"/>
        <end position="113"/>
    </location>
</feature>
<sequence>MRNLILWLFVLLPLSTLAQERDPTRPPVNETETIANLDSWAEELKLTQILYSEQSQSARLNGQWVKPGERVDGVEVTSIKPNSVVVEKSNEVVEITLFEPIKQNKKGIPGAVQ</sequence>
<dbReference type="RefSeq" id="WP_199494783.1">
    <property type="nucleotide sequence ID" value="NZ_CAXAWT010000001.1"/>
</dbReference>
<evidence type="ECO:0000313" key="3">
    <source>
        <dbReference type="EMBL" id="MBJ7316101.1"/>
    </source>
</evidence>
<dbReference type="AlphaFoldDB" id="A0A8I1G8E0"/>
<evidence type="ECO:0000313" key="2">
    <source>
        <dbReference type="EMBL" id="MBJ7267438.1"/>
    </source>
</evidence>
<dbReference type="Proteomes" id="UP000655994">
    <property type="component" value="Unassembled WGS sequence"/>
</dbReference>
<protein>
    <submittedName>
        <fullName evidence="3">Type II secretory pathway component</fullName>
    </submittedName>
</protein>
<name>A0A8I1G8E0_9GAMM</name>
<dbReference type="EMBL" id="JAEMOS010000033">
    <property type="protein sequence ID" value="MBJ7267438.1"/>
    <property type="molecule type" value="Genomic_DNA"/>
</dbReference>
<accession>A0A8I1G8E0</accession>
<dbReference type="Proteomes" id="UP000621390">
    <property type="component" value="Unassembled WGS sequence"/>
</dbReference>
<organism evidence="3 4">
    <name type="scientific">Idiomarina abyssalis</name>
    <dbReference type="NCBI Taxonomy" id="86102"/>
    <lineage>
        <taxon>Bacteria</taxon>
        <taxon>Pseudomonadati</taxon>
        <taxon>Pseudomonadota</taxon>
        <taxon>Gammaproteobacteria</taxon>
        <taxon>Alteromonadales</taxon>
        <taxon>Idiomarinaceae</taxon>
        <taxon>Idiomarina</taxon>
    </lineage>
</organism>
<evidence type="ECO:0000313" key="5">
    <source>
        <dbReference type="Proteomes" id="UP000655994"/>
    </source>
</evidence>
<keyword evidence="5" id="KW-1185">Reference proteome</keyword>
<keyword evidence="1" id="KW-0732">Signal</keyword>
<evidence type="ECO:0000313" key="4">
    <source>
        <dbReference type="Proteomes" id="UP000621390"/>
    </source>
</evidence>
<gene>
    <name evidence="2" type="ORF">JHC10_10880</name>
    <name evidence="3" type="ORF">JHC11_08885</name>
</gene>
<dbReference type="EMBL" id="JAEMOP010000002">
    <property type="protein sequence ID" value="MBJ7316101.1"/>
    <property type="molecule type" value="Genomic_DNA"/>
</dbReference>
<proteinExistence type="predicted"/>
<feature type="signal peptide" evidence="1">
    <location>
        <begin position="1"/>
        <end position="18"/>
    </location>
</feature>
<comment type="caution">
    <text evidence="3">The sequence shown here is derived from an EMBL/GenBank/DDBJ whole genome shotgun (WGS) entry which is preliminary data.</text>
</comment>
<reference evidence="3 5" key="1">
    <citation type="submission" date="2020-09" db="EMBL/GenBank/DDBJ databases">
        <title>Draft Genomes of Bacterial Isolates from North Pond Shallow Sediments.</title>
        <authorList>
            <person name="Kiel Reese B."/>
            <person name="Mullis M."/>
            <person name="Weisend R.E."/>
        </authorList>
    </citation>
    <scope>NUCLEOTIDE SEQUENCE</scope>
    <source>
        <strain evidence="3">KJE-2</strain>
        <strain evidence="2 5">KJE-3</strain>
    </source>
</reference>